<dbReference type="EMBL" id="VCIW01000001">
    <property type="protein sequence ID" value="TLS54080.1"/>
    <property type="molecule type" value="Genomic_DNA"/>
</dbReference>
<proteinExistence type="predicted"/>
<protein>
    <submittedName>
        <fullName evidence="1">HEAT repeat domain-containing protein</fullName>
    </submittedName>
</protein>
<dbReference type="AlphaFoldDB" id="A0A5R9GIF6"/>
<dbReference type="RefSeq" id="WP_138191837.1">
    <property type="nucleotide sequence ID" value="NZ_VCIW01000001.1"/>
</dbReference>
<evidence type="ECO:0000313" key="1">
    <source>
        <dbReference type="EMBL" id="TLS54080.1"/>
    </source>
</evidence>
<comment type="caution">
    <text evidence="1">The sequence shown here is derived from an EMBL/GenBank/DDBJ whole genome shotgun (WGS) entry which is preliminary data.</text>
</comment>
<sequence length="387" mass="43585">MSQDMSGVGRRHLQNDSYGVAAFCMYRAIQEQPANPGAWNGLVLALSLMRREHDTQTILARYALQPQLPYDKQMVPIAFMMFRNSPPAMVGWTRAIANRPGVTPQERQSFEAMAQDIEESYRKMVEERGEDVLKSQGMLTLEEFAARVIELDLALKGAADALFAQAEEWLKDESTVLSAVRMLCLLPDPRSERLLRRVCRDEGIPGKMRTHALLALRWLGVRGNVRLQKMGESFVVDLNAPKPELTISVPASYKPALDRMLLWMAKEQGAVAAEEYERFAATEEKELPEALAAKVKEADLPGILQEVVHTVIRSAYDEYYPLVPAVKEYRSWSNAFLIIMKEYVEGSGGSWSYGPLEQDDTAVLHRNWLLSATPDFHQQIAAARKNG</sequence>
<gene>
    <name evidence="1" type="ORF">FE782_01680</name>
</gene>
<reference evidence="1 2" key="1">
    <citation type="submission" date="2019-05" db="EMBL/GenBank/DDBJ databases">
        <authorList>
            <person name="Narsing Rao M.P."/>
            <person name="Li W.J."/>
        </authorList>
    </citation>
    <scope>NUCLEOTIDE SEQUENCE [LARGE SCALE GENOMIC DNA]</scope>
    <source>
        <strain evidence="1 2">SYSU_K30003</strain>
    </source>
</reference>
<name>A0A5R9GIF6_9BACL</name>
<accession>A0A5R9GIF6</accession>
<keyword evidence="2" id="KW-1185">Reference proteome</keyword>
<dbReference type="Proteomes" id="UP000309676">
    <property type="component" value="Unassembled WGS sequence"/>
</dbReference>
<evidence type="ECO:0000313" key="2">
    <source>
        <dbReference type="Proteomes" id="UP000309676"/>
    </source>
</evidence>
<organism evidence="1 2">
    <name type="scientific">Paenibacillus antri</name>
    <dbReference type="NCBI Taxonomy" id="2582848"/>
    <lineage>
        <taxon>Bacteria</taxon>
        <taxon>Bacillati</taxon>
        <taxon>Bacillota</taxon>
        <taxon>Bacilli</taxon>
        <taxon>Bacillales</taxon>
        <taxon>Paenibacillaceae</taxon>
        <taxon>Paenibacillus</taxon>
    </lineage>
</organism>
<dbReference type="OrthoDB" id="2510553at2"/>